<dbReference type="InterPro" id="IPR005467">
    <property type="entry name" value="His_kinase_dom"/>
</dbReference>
<evidence type="ECO:0000256" key="6">
    <source>
        <dbReference type="SAM" id="Coils"/>
    </source>
</evidence>
<dbReference type="InterPro" id="IPR036097">
    <property type="entry name" value="HisK_dim/P_sf"/>
</dbReference>
<evidence type="ECO:0000256" key="4">
    <source>
        <dbReference type="ARBA" id="ARBA00022679"/>
    </source>
</evidence>
<name>A0AAT9GLU4_9BACT</name>
<comment type="catalytic activity">
    <reaction evidence="1">
        <text>ATP + protein L-histidine = ADP + protein N-phospho-L-histidine.</text>
        <dbReference type="EC" id="2.7.13.3"/>
    </reaction>
</comment>
<gene>
    <name evidence="9" type="ORF">KACHI17_25390</name>
</gene>
<dbReference type="RefSeq" id="WP_353549282.1">
    <property type="nucleotide sequence ID" value="NZ_AP029612.1"/>
</dbReference>
<evidence type="ECO:0000313" key="9">
    <source>
        <dbReference type="EMBL" id="BFG71658.1"/>
    </source>
</evidence>
<dbReference type="AlphaFoldDB" id="A0AAT9GLU4"/>
<evidence type="ECO:0000256" key="3">
    <source>
        <dbReference type="ARBA" id="ARBA00022553"/>
    </source>
</evidence>
<dbReference type="InterPro" id="IPR003594">
    <property type="entry name" value="HATPase_dom"/>
</dbReference>
<dbReference type="SMART" id="SM00387">
    <property type="entry name" value="HATPase_c"/>
    <property type="match status" value="1"/>
</dbReference>
<dbReference type="GO" id="GO:0000155">
    <property type="term" value="F:phosphorelay sensor kinase activity"/>
    <property type="evidence" value="ECO:0007669"/>
    <property type="project" value="InterPro"/>
</dbReference>
<feature type="transmembrane region" description="Helical" evidence="7">
    <location>
        <begin position="160"/>
        <end position="178"/>
    </location>
</feature>
<sequence>MYIPRAIRSILDIGIHAALDPIELKKTRVLNLCVTLGMLHNLIFIPINIYEGHYWNVGLLTLNTTGGLIFLFINYYKYIQTARLILNILSTASICLSAIKFQNGNEYFLIANLVIINIIFKRPILITLLSAITIFCFVFIRITDTTIWMIEAFPEYRVNINMTSALILAFLGLLYYRYEQIFYEKELQESQLNLEKKNAELSESNTTKEKLFSIIAHDLRSPIAQLRNTLDLVNKQLLTSEEFNKLTEHISLQVKQLQGGLDNLLKWSNSQLEGIEAKPQKVDFNQMISLVLSLMQAELENKEIKVNVRSEGGPIWADPDHLQLVLRNLLSNAIKYSFKNHSIDIHHYTRNHEVIISIADQGDGMDKALRDHVFSSANIVSKRGTMNEKGTGLGLKLCKEFVEKNSGRIWVEENQPKGSIFFVSFPATI</sequence>
<accession>A0AAT9GLU4</accession>
<feature type="transmembrane region" description="Helical" evidence="7">
    <location>
        <begin position="107"/>
        <end position="140"/>
    </location>
</feature>
<proteinExistence type="predicted"/>
<dbReference type="Pfam" id="PF02518">
    <property type="entry name" value="HATPase_c"/>
    <property type="match status" value="1"/>
</dbReference>
<keyword evidence="7" id="KW-0812">Transmembrane</keyword>
<dbReference type="SMART" id="SM00388">
    <property type="entry name" value="HisKA"/>
    <property type="match status" value="1"/>
</dbReference>
<dbReference type="FunFam" id="3.30.565.10:FF:000006">
    <property type="entry name" value="Sensor histidine kinase WalK"/>
    <property type="match status" value="1"/>
</dbReference>
<dbReference type="Gene3D" id="1.10.287.130">
    <property type="match status" value="1"/>
</dbReference>
<dbReference type="InterPro" id="IPR036890">
    <property type="entry name" value="HATPase_C_sf"/>
</dbReference>
<dbReference type="EC" id="2.7.13.3" evidence="2"/>
<dbReference type="SUPFAM" id="SSF47384">
    <property type="entry name" value="Homodimeric domain of signal transducing histidine kinase"/>
    <property type="match status" value="1"/>
</dbReference>
<evidence type="ECO:0000256" key="2">
    <source>
        <dbReference type="ARBA" id="ARBA00012438"/>
    </source>
</evidence>
<protein>
    <recommendedName>
        <fullName evidence="2">histidine kinase</fullName>
        <ecNumber evidence="2">2.7.13.3</ecNumber>
    </recommendedName>
</protein>
<dbReference type="Gene3D" id="3.30.565.10">
    <property type="entry name" value="Histidine kinase-like ATPase, C-terminal domain"/>
    <property type="match status" value="1"/>
</dbReference>
<dbReference type="PANTHER" id="PTHR43547">
    <property type="entry name" value="TWO-COMPONENT HISTIDINE KINASE"/>
    <property type="match status" value="1"/>
</dbReference>
<keyword evidence="6" id="KW-0175">Coiled coil</keyword>
<keyword evidence="7" id="KW-0472">Membrane</keyword>
<dbReference type="InterPro" id="IPR003661">
    <property type="entry name" value="HisK_dim/P_dom"/>
</dbReference>
<dbReference type="EMBL" id="AP029612">
    <property type="protein sequence ID" value="BFG71658.1"/>
    <property type="molecule type" value="Genomic_DNA"/>
</dbReference>
<dbReference type="Pfam" id="PF00512">
    <property type="entry name" value="HisKA"/>
    <property type="match status" value="1"/>
</dbReference>
<dbReference type="PROSITE" id="PS50109">
    <property type="entry name" value="HIS_KIN"/>
    <property type="match status" value="1"/>
</dbReference>
<keyword evidence="3" id="KW-0597">Phosphoprotein</keyword>
<evidence type="ECO:0000256" key="7">
    <source>
        <dbReference type="SAM" id="Phobius"/>
    </source>
</evidence>
<dbReference type="CDD" id="cd00082">
    <property type="entry name" value="HisKA"/>
    <property type="match status" value="1"/>
</dbReference>
<keyword evidence="7" id="KW-1133">Transmembrane helix</keyword>
<feature type="transmembrane region" description="Helical" evidence="7">
    <location>
        <begin position="53"/>
        <end position="72"/>
    </location>
</feature>
<reference evidence="9" key="1">
    <citation type="submission" date="2024-02" db="EMBL/GenBank/DDBJ databases">
        <title>Sediminibacterium planktonica sp. nov. and Sediminibacterium longus sp. nov., isolated from surface lake and river water.</title>
        <authorList>
            <person name="Watanabe K."/>
            <person name="Takemine S."/>
            <person name="Ishii Y."/>
            <person name="Ogata Y."/>
            <person name="Shindo C."/>
            <person name="Suda W."/>
        </authorList>
    </citation>
    <scope>NUCLEOTIDE SEQUENCE</scope>
    <source>
        <strain evidence="9">KACHI17</strain>
    </source>
</reference>
<feature type="domain" description="Histidine kinase" evidence="8">
    <location>
        <begin position="214"/>
        <end position="429"/>
    </location>
</feature>
<evidence type="ECO:0000256" key="1">
    <source>
        <dbReference type="ARBA" id="ARBA00000085"/>
    </source>
</evidence>
<dbReference type="InterPro" id="IPR004358">
    <property type="entry name" value="Sig_transdc_His_kin-like_C"/>
</dbReference>
<evidence type="ECO:0000259" key="8">
    <source>
        <dbReference type="PROSITE" id="PS50109"/>
    </source>
</evidence>
<dbReference type="PANTHER" id="PTHR43547:SF2">
    <property type="entry name" value="HYBRID SIGNAL TRANSDUCTION HISTIDINE KINASE C"/>
    <property type="match status" value="1"/>
</dbReference>
<dbReference type="PRINTS" id="PR00344">
    <property type="entry name" value="BCTRLSENSOR"/>
</dbReference>
<feature type="transmembrane region" description="Helical" evidence="7">
    <location>
        <begin position="29"/>
        <end position="47"/>
    </location>
</feature>
<organism evidence="9">
    <name type="scientific">Sediminibacterium sp. KACHI17</name>
    <dbReference type="NCBI Taxonomy" id="1751071"/>
    <lineage>
        <taxon>Bacteria</taxon>
        <taxon>Pseudomonadati</taxon>
        <taxon>Bacteroidota</taxon>
        <taxon>Chitinophagia</taxon>
        <taxon>Chitinophagales</taxon>
        <taxon>Chitinophagaceae</taxon>
        <taxon>Sediminibacterium</taxon>
    </lineage>
</organism>
<keyword evidence="4" id="KW-0808">Transferase</keyword>
<feature type="coiled-coil region" evidence="6">
    <location>
        <begin position="180"/>
        <end position="207"/>
    </location>
</feature>
<evidence type="ECO:0000256" key="5">
    <source>
        <dbReference type="ARBA" id="ARBA00022777"/>
    </source>
</evidence>
<keyword evidence="5 9" id="KW-0418">Kinase</keyword>
<dbReference type="SUPFAM" id="SSF55874">
    <property type="entry name" value="ATPase domain of HSP90 chaperone/DNA topoisomerase II/histidine kinase"/>
    <property type="match status" value="1"/>
</dbReference>